<dbReference type="EMBL" id="JBBMFJ010000012">
    <property type="protein sequence ID" value="MEQ2563003.1"/>
    <property type="molecule type" value="Genomic_DNA"/>
</dbReference>
<gene>
    <name evidence="2" type="ORF">WMO41_07480</name>
</gene>
<evidence type="ECO:0000313" key="3">
    <source>
        <dbReference type="Proteomes" id="UP001437460"/>
    </source>
</evidence>
<evidence type="ECO:0000259" key="1">
    <source>
        <dbReference type="Pfam" id="PF07508"/>
    </source>
</evidence>
<organism evidence="2 3">
    <name type="scientific">Ventrimonas faecis</name>
    <dbReference type="NCBI Taxonomy" id="3133170"/>
    <lineage>
        <taxon>Bacteria</taxon>
        <taxon>Bacillati</taxon>
        <taxon>Bacillota</taxon>
        <taxon>Clostridia</taxon>
        <taxon>Lachnospirales</taxon>
        <taxon>Lachnospiraceae</taxon>
        <taxon>Ventrimonas</taxon>
    </lineage>
</organism>
<name>A0ABV1HM07_9FIRM</name>
<evidence type="ECO:0000313" key="2">
    <source>
        <dbReference type="EMBL" id="MEQ2563003.1"/>
    </source>
</evidence>
<feature type="domain" description="Recombinase" evidence="1">
    <location>
        <begin position="2"/>
        <end position="55"/>
    </location>
</feature>
<accession>A0ABV1HM07</accession>
<dbReference type="InterPro" id="IPR038109">
    <property type="entry name" value="DNA_bind_recomb_sf"/>
</dbReference>
<proteinExistence type="predicted"/>
<sequence length="55" mass="6515">MIHSILTNPTYTRYLTQGRRRVKSYKVHQIEAVPHEKWLEAAGTHEAIIDYETFD</sequence>
<dbReference type="InterPro" id="IPR011109">
    <property type="entry name" value="DNA_bind_recombinase_dom"/>
</dbReference>
<dbReference type="Pfam" id="PF07508">
    <property type="entry name" value="Recombinase"/>
    <property type="match status" value="1"/>
</dbReference>
<comment type="caution">
    <text evidence="2">The sequence shown here is derived from an EMBL/GenBank/DDBJ whole genome shotgun (WGS) entry which is preliminary data.</text>
</comment>
<protein>
    <submittedName>
        <fullName evidence="2">Recombinase family protein</fullName>
    </submittedName>
</protein>
<dbReference type="RefSeq" id="WP_243036267.1">
    <property type="nucleotide sequence ID" value="NZ_JBBMFJ010000012.1"/>
</dbReference>
<reference evidence="2 3" key="1">
    <citation type="submission" date="2024-03" db="EMBL/GenBank/DDBJ databases">
        <title>Human intestinal bacterial collection.</title>
        <authorList>
            <person name="Pauvert C."/>
            <person name="Hitch T.C.A."/>
            <person name="Clavel T."/>
        </authorList>
    </citation>
    <scope>NUCLEOTIDE SEQUENCE [LARGE SCALE GENOMIC DNA]</scope>
    <source>
        <strain evidence="2 3">CLA-AP-H27</strain>
    </source>
</reference>
<keyword evidence="3" id="KW-1185">Reference proteome</keyword>
<dbReference type="Proteomes" id="UP001437460">
    <property type="component" value="Unassembled WGS sequence"/>
</dbReference>
<dbReference type="Gene3D" id="3.90.1750.20">
    <property type="entry name" value="Putative Large Serine Recombinase, Chain B, Domain 2"/>
    <property type="match status" value="1"/>
</dbReference>